<protein>
    <submittedName>
        <fullName evidence="2">Uncharacterized protein</fullName>
    </submittedName>
</protein>
<evidence type="ECO:0000313" key="2">
    <source>
        <dbReference type="EMBL" id="TNN45447.1"/>
    </source>
</evidence>
<organism evidence="2 3">
    <name type="scientific">Liparis tanakae</name>
    <name type="common">Tanaka's snailfish</name>
    <dbReference type="NCBI Taxonomy" id="230148"/>
    <lineage>
        <taxon>Eukaryota</taxon>
        <taxon>Metazoa</taxon>
        <taxon>Chordata</taxon>
        <taxon>Craniata</taxon>
        <taxon>Vertebrata</taxon>
        <taxon>Euteleostomi</taxon>
        <taxon>Actinopterygii</taxon>
        <taxon>Neopterygii</taxon>
        <taxon>Teleostei</taxon>
        <taxon>Neoteleostei</taxon>
        <taxon>Acanthomorphata</taxon>
        <taxon>Eupercaria</taxon>
        <taxon>Perciformes</taxon>
        <taxon>Cottioidei</taxon>
        <taxon>Cottales</taxon>
        <taxon>Liparidae</taxon>
        <taxon>Liparis</taxon>
    </lineage>
</organism>
<dbReference type="EMBL" id="SRLO01000846">
    <property type="protein sequence ID" value="TNN45447.1"/>
    <property type="molecule type" value="Genomic_DNA"/>
</dbReference>
<accession>A0A4Z2FW42</accession>
<comment type="caution">
    <text evidence="2">The sequence shown here is derived from an EMBL/GenBank/DDBJ whole genome shotgun (WGS) entry which is preliminary data.</text>
</comment>
<name>A0A4Z2FW42_9TELE</name>
<evidence type="ECO:0000313" key="3">
    <source>
        <dbReference type="Proteomes" id="UP000314294"/>
    </source>
</evidence>
<dbReference type="Proteomes" id="UP000314294">
    <property type="component" value="Unassembled WGS sequence"/>
</dbReference>
<keyword evidence="3" id="KW-1185">Reference proteome</keyword>
<dbReference type="AlphaFoldDB" id="A0A4Z2FW42"/>
<proteinExistence type="predicted"/>
<feature type="compositionally biased region" description="Basic and acidic residues" evidence="1">
    <location>
        <begin position="46"/>
        <end position="58"/>
    </location>
</feature>
<evidence type="ECO:0000256" key="1">
    <source>
        <dbReference type="SAM" id="MobiDB-lite"/>
    </source>
</evidence>
<reference evidence="2 3" key="1">
    <citation type="submission" date="2019-03" db="EMBL/GenBank/DDBJ databases">
        <title>First draft genome of Liparis tanakae, snailfish: a comprehensive survey of snailfish specific genes.</title>
        <authorList>
            <person name="Kim W."/>
            <person name="Song I."/>
            <person name="Jeong J.-H."/>
            <person name="Kim D."/>
            <person name="Kim S."/>
            <person name="Ryu S."/>
            <person name="Song J.Y."/>
            <person name="Lee S.K."/>
        </authorList>
    </citation>
    <scope>NUCLEOTIDE SEQUENCE [LARGE SCALE GENOMIC DNA]</scope>
    <source>
        <tissue evidence="2">Muscle</tissue>
    </source>
</reference>
<sequence length="79" mass="8944">MSVFVDGEQLESVRRTEVRMLGKGFAMADEQGSNMCEHLSLVQKRKRDDAHGERRDAEEPMTAAASRESRNNGNFESKK</sequence>
<feature type="region of interest" description="Disordered" evidence="1">
    <location>
        <begin position="43"/>
        <end position="79"/>
    </location>
</feature>
<gene>
    <name evidence="2" type="ORF">EYF80_044352</name>
</gene>